<dbReference type="RefSeq" id="WP_085100304.1">
    <property type="nucleotide sequence ID" value="NZ_FWZU01000002.1"/>
</dbReference>
<dbReference type="PANTHER" id="PTHR34848:SF1">
    <property type="entry name" value="BIFUNCTIONAL ADENOSYLCOBALAMIN BIOSYNTHESIS PROTEIN COBU"/>
    <property type="match status" value="1"/>
</dbReference>
<dbReference type="Proteomes" id="UP000192906">
    <property type="component" value="Unassembled WGS sequence"/>
</dbReference>
<dbReference type="PANTHER" id="PTHR34848">
    <property type="match status" value="1"/>
</dbReference>
<evidence type="ECO:0000256" key="14">
    <source>
        <dbReference type="ARBA" id="ARBA00022840"/>
    </source>
</evidence>
<dbReference type="GO" id="GO:0005525">
    <property type="term" value="F:GTP binding"/>
    <property type="evidence" value="ECO:0007669"/>
    <property type="project" value="UniProtKB-KW"/>
</dbReference>
<dbReference type="Pfam" id="PF02283">
    <property type="entry name" value="CobU"/>
    <property type="match status" value="1"/>
</dbReference>
<dbReference type="PIRSF" id="PIRSF006135">
    <property type="entry name" value="CobU"/>
    <property type="match status" value="1"/>
</dbReference>
<evidence type="ECO:0000256" key="12">
    <source>
        <dbReference type="ARBA" id="ARBA00022741"/>
    </source>
</evidence>
<keyword evidence="10" id="KW-0169">Cobalamin biosynthesis</keyword>
<dbReference type="InterPro" id="IPR003203">
    <property type="entry name" value="CobU/CobP"/>
</dbReference>
<evidence type="ECO:0000256" key="19">
    <source>
        <dbReference type="PIRSR" id="PIRSR006135-2"/>
    </source>
</evidence>
<evidence type="ECO:0000256" key="13">
    <source>
        <dbReference type="ARBA" id="ARBA00022777"/>
    </source>
</evidence>
<comment type="pathway">
    <text evidence="6">Cofactor biosynthesis; adenosylcobalamin biosynthesis; adenosylcobalamin from cob(II)yrinate a,c-diamide: step 5/7.</text>
</comment>
<keyword evidence="12 19" id="KW-0547">Nucleotide-binding</keyword>
<evidence type="ECO:0000313" key="21">
    <source>
        <dbReference type="Proteomes" id="UP000192906"/>
    </source>
</evidence>
<proteinExistence type="inferred from homology"/>
<evidence type="ECO:0000256" key="17">
    <source>
        <dbReference type="ARBA" id="ARBA00030571"/>
    </source>
</evidence>
<dbReference type="GO" id="GO:0005524">
    <property type="term" value="F:ATP binding"/>
    <property type="evidence" value="ECO:0007669"/>
    <property type="project" value="UniProtKB-KW"/>
</dbReference>
<comment type="catalytic activity">
    <reaction evidence="3">
        <text>adenosylcob(III)inamide + GTP = adenosylcob(III)inamide phosphate + GDP + H(+)</text>
        <dbReference type="Rhea" id="RHEA:15765"/>
        <dbReference type="ChEBI" id="CHEBI:2480"/>
        <dbReference type="ChEBI" id="CHEBI:15378"/>
        <dbReference type="ChEBI" id="CHEBI:37565"/>
        <dbReference type="ChEBI" id="CHEBI:58189"/>
        <dbReference type="ChEBI" id="CHEBI:58502"/>
        <dbReference type="EC" id="2.7.1.156"/>
    </reaction>
</comment>
<comment type="similarity">
    <text evidence="7">Belongs to the CobU/CobP family.</text>
</comment>
<sequence>MITFILGGNKSGKSDYALEIFSKYSGTKCFIATGKARDMAFREQIMVHRKERDPSIPVFEAGTDLHQVLVKARKDYEHLLVDSLDFWLFSCSELANGEQIVGEVVRLLSEWKGPDLILVSCEVGLGPLAMSREVREFVRGLGGLNRRIAAIADEAYLVAAGLPLTLKK</sequence>
<dbReference type="GO" id="GO:0008820">
    <property type="term" value="F:cobinamide phosphate guanylyltransferase activity"/>
    <property type="evidence" value="ECO:0007669"/>
    <property type="project" value="UniProtKB-EC"/>
</dbReference>
<keyword evidence="21" id="KW-1185">Reference proteome</keyword>
<evidence type="ECO:0000256" key="3">
    <source>
        <dbReference type="ARBA" id="ARBA00001522"/>
    </source>
</evidence>
<evidence type="ECO:0000256" key="9">
    <source>
        <dbReference type="ARBA" id="ARBA00012523"/>
    </source>
</evidence>
<feature type="active site" description="GMP-histidine intermediate" evidence="18">
    <location>
        <position position="48"/>
    </location>
</feature>
<organism evidence="20 21">
    <name type="scientific">Desulfovibrio gilichinskyi</name>
    <dbReference type="NCBI Taxonomy" id="1519643"/>
    <lineage>
        <taxon>Bacteria</taxon>
        <taxon>Pseudomonadati</taxon>
        <taxon>Thermodesulfobacteriota</taxon>
        <taxon>Desulfovibrionia</taxon>
        <taxon>Desulfovibrionales</taxon>
        <taxon>Desulfovibrionaceae</taxon>
        <taxon>Desulfovibrio</taxon>
    </lineage>
</organism>
<comment type="pathway">
    <text evidence="5">Cofactor biosynthesis; adenosylcobalamin biosynthesis; adenosylcobalamin from cob(II)yrinate a,c-diamide: step 6/7.</text>
</comment>
<evidence type="ECO:0000313" key="20">
    <source>
        <dbReference type="EMBL" id="SMF04946.1"/>
    </source>
</evidence>
<feature type="binding site" evidence="19">
    <location>
        <begin position="7"/>
        <end position="14"/>
    </location>
    <ligand>
        <name>GTP</name>
        <dbReference type="ChEBI" id="CHEBI:37565"/>
    </ligand>
</feature>
<reference evidence="21" key="1">
    <citation type="submission" date="2017-04" db="EMBL/GenBank/DDBJ databases">
        <authorList>
            <person name="Varghese N."/>
            <person name="Submissions S."/>
        </authorList>
    </citation>
    <scope>NUCLEOTIDE SEQUENCE [LARGE SCALE GENOMIC DNA]</scope>
    <source>
        <strain evidence="21">K3S</strain>
    </source>
</reference>
<dbReference type="EMBL" id="FWZU01000002">
    <property type="protein sequence ID" value="SMF04946.1"/>
    <property type="molecule type" value="Genomic_DNA"/>
</dbReference>
<evidence type="ECO:0000256" key="16">
    <source>
        <dbReference type="ARBA" id="ARBA00029570"/>
    </source>
</evidence>
<protein>
    <recommendedName>
        <fullName evidence="16">Adenosylcobinamide kinase</fullName>
        <ecNumber evidence="8">2.7.1.156</ecNumber>
        <ecNumber evidence="9">2.7.7.62</ecNumber>
    </recommendedName>
    <alternativeName>
        <fullName evidence="17">Adenosylcobinamide-phosphate guanylyltransferase</fullName>
    </alternativeName>
</protein>
<dbReference type="InterPro" id="IPR027417">
    <property type="entry name" value="P-loop_NTPase"/>
</dbReference>
<evidence type="ECO:0000256" key="4">
    <source>
        <dbReference type="ARBA" id="ARBA00003889"/>
    </source>
</evidence>
<evidence type="ECO:0000256" key="8">
    <source>
        <dbReference type="ARBA" id="ARBA00012016"/>
    </source>
</evidence>
<evidence type="ECO:0000256" key="5">
    <source>
        <dbReference type="ARBA" id="ARBA00004692"/>
    </source>
</evidence>
<keyword evidence="15 19" id="KW-0342">GTP-binding</keyword>
<dbReference type="OrthoDB" id="9788370at2"/>
<dbReference type="SUPFAM" id="SSF52540">
    <property type="entry name" value="P-loop containing nucleoside triphosphate hydrolases"/>
    <property type="match status" value="1"/>
</dbReference>
<dbReference type="AlphaFoldDB" id="A0A1X7CXH2"/>
<gene>
    <name evidence="20" type="ORF">SAMN06295933_1394</name>
</gene>
<dbReference type="Gene3D" id="3.40.50.300">
    <property type="entry name" value="P-loop containing nucleotide triphosphate hydrolases"/>
    <property type="match status" value="1"/>
</dbReference>
<dbReference type="EC" id="2.7.1.156" evidence="8"/>
<comment type="catalytic activity">
    <reaction evidence="1">
        <text>adenosylcob(III)inamide + ATP = adenosylcob(III)inamide phosphate + ADP + H(+)</text>
        <dbReference type="Rhea" id="RHEA:15769"/>
        <dbReference type="ChEBI" id="CHEBI:2480"/>
        <dbReference type="ChEBI" id="CHEBI:15378"/>
        <dbReference type="ChEBI" id="CHEBI:30616"/>
        <dbReference type="ChEBI" id="CHEBI:58502"/>
        <dbReference type="ChEBI" id="CHEBI:456216"/>
        <dbReference type="EC" id="2.7.1.156"/>
    </reaction>
</comment>
<dbReference type="STRING" id="1519643.SAMN06295933_1394"/>
<comment type="function">
    <text evidence="4">Catalyzes ATP-dependent phosphorylation of adenosylcobinamide and addition of GMP to adenosylcobinamide phosphate.</text>
</comment>
<name>A0A1X7CXH2_9BACT</name>
<evidence type="ECO:0000256" key="10">
    <source>
        <dbReference type="ARBA" id="ARBA00022573"/>
    </source>
</evidence>
<dbReference type="UniPathway" id="UPA00148">
    <property type="reaction ID" value="UER00236"/>
</dbReference>
<evidence type="ECO:0000256" key="6">
    <source>
        <dbReference type="ARBA" id="ARBA00005159"/>
    </source>
</evidence>
<keyword evidence="14" id="KW-0067">ATP-binding</keyword>
<feature type="binding site" evidence="19">
    <location>
        <begin position="49"/>
        <end position="52"/>
    </location>
    <ligand>
        <name>GTP</name>
        <dbReference type="ChEBI" id="CHEBI:37565"/>
    </ligand>
</feature>
<dbReference type="EC" id="2.7.7.62" evidence="9"/>
<evidence type="ECO:0000256" key="15">
    <source>
        <dbReference type="ARBA" id="ARBA00023134"/>
    </source>
</evidence>
<feature type="binding site" evidence="19">
    <location>
        <position position="82"/>
    </location>
    <ligand>
        <name>GTP</name>
        <dbReference type="ChEBI" id="CHEBI:37565"/>
    </ligand>
</feature>
<evidence type="ECO:0000256" key="7">
    <source>
        <dbReference type="ARBA" id="ARBA00007490"/>
    </source>
</evidence>
<evidence type="ECO:0000256" key="11">
    <source>
        <dbReference type="ARBA" id="ARBA00022679"/>
    </source>
</evidence>
<evidence type="ECO:0000256" key="2">
    <source>
        <dbReference type="ARBA" id="ARBA00000711"/>
    </source>
</evidence>
<feature type="binding site" evidence="19">
    <location>
        <begin position="32"/>
        <end position="34"/>
    </location>
    <ligand>
        <name>GTP</name>
        <dbReference type="ChEBI" id="CHEBI:37565"/>
    </ligand>
</feature>
<keyword evidence="20" id="KW-0548">Nucleotidyltransferase</keyword>
<evidence type="ECO:0000256" key="1">
    <source>
        <dbReference type="ARBA" id="ARBA00000312"/>
    </source>
</evidence>
<keyword evidence="11 20" id="KW-0808">Transferase</keyword>
<dbReference type="GO" id="GO:0043752">
    <property type="term" value="F:adenosylcobinamide kinase activity"/>
    <property type="evidence" value="ECO:0007669"/>
    <property type="project" value="UniProtKB-EC"/>
</dbReference>
<evidence type="ECO:0000256" key="18">
    <source>
        <dbReference type="PIRSR" id="PIRSR006135-1"/>
    </source>
</evidence>
<dbReference type="GO" id="GO:0009236">
    <property type="term" value="P:cobalamin biosynthetic process"/>
    <property type="evidence" value="ECO:0007669"/>
    <property type="project" value="UniProtKB-UniPathway"/>
</dbReference>
<comment type="catalytic activity">
    <reaction evidence="2">
        <text>adenosylcob(III)inamide phosphate + GTP + H(+) = adenosylcob(III)inamide-GDP + diphosphate</text>
        <dbReference type="Rhea" id="RHEA:22712"/>
        <dbReference type="ChEBI" id="CHEBI:15378"/>
        <dbReference type="ChEBI" id="CHEBI:33019"/>
        <dbReference type="ChEBI" id="CHEBI:37565"/>
        <dbReference type="ChEBI" id="CHEBI:58502"/>
        <dbReference type="ChEBI" id="CHEBI:60487"/>
        <dbReference type="EC" id="2.7.7.62"/>
    </reaction>
</comment>
<feature type="binding site" evidence="19">
    <location>
        <position position="60"/>
    </location>
    <ligand>
        <name>GTP</name>
        <dbReference type="ChEBI" id="CHEBI:37565"/>
    </ligand>
</feature>
<keyword evidence="13 20" id="KW-0418">Kinase</keyword>
<accession>A0A1X7CXH2</accession>